<comment type="caution">
    <text evidence="1">The sequence shown here is derived from an EMBL/GenBank/DDBJ whole genome shotgun (WGS) entry which is preliminary data.</text>
</comment>
<evidence type="ECO:0000313" key="1">
    <source>
        <dbReference type="EMBL" id="PQA87202.1"/>
    </source>
</evidence>
<evidence type="ECO:0008006" key="3">
    <source>
        <dbReference type="Google" id="ProtNLM"/>
    </source>
</evidence>
<dbReference type="PANTHER" id="PTHR11102:SF160">
    <property type="entry name" value="ERAD-ASSOCIATED E3 UBIQUITIN-PROTEIN LIGASE COMPONENT HRD3"/>
    <property type="match status" value="1"/>
</dbReference>
<dbReference type="OrthoDB" id="8235393at2"/>
<protein>
    <recommendedName>
        <fullName evidence="3">Sel1 repeat family protein</fullName>
    </recommendedName>
</protein>
<dbReference type="InterPro" id="IPR050767">
    <property type="entry name" value="Sel1_AlgK"/>
</dbReference>
<dbReference type="InterPro" id="IPR011990">
    <property type="entry name" value="TPR-like_helical_dom_sf"/>
</dbReference>
<organism evidence="1 2">
    <name type="scientific">Hyphococcus luteus</name>
    <dbReference type="NCBI Taxonomy" id="2058213"/>
    <lineage>
        <taxon>Bacteria</taxon>
        <taxon>Pseudomonadati</taxon>
        <taxon>Pseudomonadota</taxon>
        <taxon>Alphaproteobacteria</taxon>
        <taxon>Parvularculales</taxon>
        <taxon>Parvularculaceae</taxon>
        <taxon>Hyphococcus</taxon>
    </lineage>
</organism>
<keyword evidence="2" id="KW-1185">Reference proteome</keyword>
<dbReference type="EMBL" id="PJCH01000010">
    <property type="protein sequence ID" value="PQA87202.1"/>
    <property type="molecule type" value="Genomic_DNA"/>
</dbReference>
<dbReference type="PANTHER" id="PTHR11102">
    <property type="entry name" value="SEL-1-LIKE PROTEIN"/>
    <property type="match status" value="1"/>
</dbReference>
<evidence type="ECO:0000313" key="2">
    <source>
        <dbReference type="Proteomes" id="UP000239504"/>
    </source>
</evidence>
<gene>
    <name evidence="1" type="ORF">CW354_14275</name>
</gene>
<dbReference type="AlphaFoldDB" id="A0A2S7K3Y1"/>
<proteinExistence type="predicted"/>
<dbReference type="Gene3D" id="1.25.40.10">
    <property type="entry name" value="Tetratricopeptide repeat domain"/>
    <property type="match status" value="2"/>
</dbReference>
<dbReference type="SMART" id="SM00671">
    <property type="entry name" value="SEL1"/>
    <property type="match status" value="5"/>
</dbReference>
<accession>A0A2S7K3Y1</accession>
<dbReference type="Proteomes" id="UP000239504">
    <property type="component" value="Unassembled WGS sequence"/>
</dbReference>
<reference evidence="1 2" key="1">
    <citation type="submission" date="2017-12" db="EMBL/GenBank/DDBJ databases">
        <authorList>
            <person name="Hurst M.R.H."/>
        </authorList>
    </citation>
    <scope>NUCLEOTIDE SEQUENCE [LARGE SCALE GENOMIC DNA]</scope>
    <source>
        <strain evidence="1 2">SY-3-19</strain>
    </source>
</reference>
<name>A0A2S7K3Y1_9PROT</name>
<dbReference type="InterPro" id="IPR006597">
    <property type="entry name" value="Sel1-like"/>
</dbReference>
<dbReference type="SUPFAM" id="SSF81901">
    <property type="entry name" value="HCP-like"/>
    <property type="match status" value="1"/>
</dbReference>
<sequence>MRLSRLRRRPRRHDRRSRFFRYRGVRRLRSSAVNSMARGGRSMERLPVITIAACAAALSGCAGVDCMSVPSYRIGNIQYYEEIDSSGCAAYQAERETYAYGKERAERQARNGSSYDKYSLGEKYETGGTVSIKDVDTGAWRGESVALQKSRRQAIYWYKEAVKQGGSGAGKAREALIRLGKTPPETPAETLATQGYDAHKRGDDAQAARLWRQAAEKGNAAAQYNLGWAYENGRGVEQNGVEAARWYRQAAEQGHSSAQYSLGVMRLAGRAVSQDSGEAARLFRLAAEQGHASAQKNLGLMYKNGDGVGQNDVAAVQWFRRAAEQDHGSAQFSLGLMYEEGRGVERNLDQAARWYRKAAASGNEDAQRALALLRASVFRPE</sequence>
<dbReference type="Pfam" id="PF08238">
    <property type="entry name" value="Sel1"/>
    <property type="match status" value="6"/>
</dbReference>